<evidence type="ECO:0000313" key="3">
    <source>
        <dbReference type="WBParaSite" id="PSAMB.scaffold909size38770.g9738.t1"/>
    </source>
</evidence>
<organism evidence="2 3">
    <name type="scientific">Plectus sambesii</name>
    <dbReference type="NCBI Taxonomy" id="2011161"/>
    <lineage>
        <taxon>Eukaryota</taxon>
        <taxon>Metazoa</taxon>
        <taxon>Ecdysozoa</taxon>
        <taxon>Nematoda</taxon>
        <taxon>Chromadorea</taxon>
        <taxon>Plectida</taxon>
        <taxon>Plectina</taxon>
        <taxon>Plectoidea</taxon>
        <taxon>Plectidae</taxon>
        <taxon>Plectus</taxon>
    </lineage>
</organism>
<dbReference type="WBParaSite" id="PSAMB.scaffold909size38770.g9738.t1">
    <property type="protein sequence ID" value="PSAMB.scaffold909size38770.g9738.t1"/>
    <property type="gene ID" value="PSAMB.scaffold909size38770.g9738"/>
</dbReference>
<keyword evidence="2" id="KW-1185">Reference proteome</keyword>
<feature type="region of interest" description="Disordered" evidence="1">
    <location>
        <begin position="28"/>
        <end position="101"/>
    </location>
</feature>
<protein>
    <submittedName>
        <fullName evidence="3">Uncharacterized protein</fullName>
    </submittedName>
</protein>
<evidence type="ECO:0000313" key="2">
    <source>
        <dbReference type="Proteomes" id="UP000887566"/>
    </source>
</evidence>
<sequence>MQVVVWTPQPDFVQDIANKALGPRITELEDDGEELEDQDAPQQPQIVTFPDVEDADSADISVRRRRKSPNRPDLQRCSSSFLIREMIDEDGDSGKEMECDD</sequence>
<feature type="compositionally biased region" description="Basic and acidic residues" evidence="1">
    <location>
        <begin position="92"/>
        <end position="101"/>
    </location>
</feature>
<reference evidence="3" key="1">
    <citation type="submission" date="2022-11" db="UniProtKB">
        <authorList>
            <consortium name="WormBaseParasite"/>
        </authorList>
    </citation>
    <scope>IDENTIFICATION</scope>
</reference>
<accession>A0A914XM16</accession>
<feature type="compositionally biased region" description="Acidic residues" evidence="1">
    <location>
        <begin position="28"/>
        <end position="39"/>
    </location>
</feature>
<dbReference type="AlphaFoldDB" id="A0A914XM16"/>
<evidence type="ECO:0000256" key="1">
    <source>
        <dbReference type="SAM" id="MobiDB-lite"/>
    </source>
</evidence>
<dbReference type="Proteomes" id="UP000887566">
    <property type="component" value="Unplaced"/>
</dbReference>
<proteinExistence type="predicted"/>
<name>A0A914XM16_9BILA</name>